<dbReference type="SUPFAM" id="SSF69179">
    <property type="entry name" value="Integrin domains"/>
    <property type="match status" value="3"/>
</dbReference>
<dbReference type="GO" id="GO:0007229">
    <property type="term" value="P:integrin-mediated signaling pathway"/>
    <property type="evidence" value="ECO:0007669"/>
    <property type="project" value="UniProtKB-KW"/>
</dbReference>
<evidence type="ECO:0000256" key="7">
    <source>
        <dbReference type="ARBA" id="ARBA00022837"/>
    </source>
</evidence>
<accession>A0A556V1T0</accession>
<dbReference type="GO" id="GO:0009897">
    <property type="term" value="C:external side of plasma membrane"/>
    <property type="evidence" value="ECO:0007669"/>
    <property type="project" value="TreeGrafter"/>
</dbReference>
<dbReference type="InterPro" id="IPR002035">
    <property type="entry name" value="VWF_A"/>
</dbReference>
<evidence type="ECO:0000256" key="8">
    <source>
        <dbReference type="ARBA" id="ARBA00022889"/>
    </source>
</evidence>
<dbReference type="Pfam" id="PF00092">
    <property type="entry name" value="VWA"/>
    <property type="match status" value="1"/>
</dbReference>
<keyword evidence="6" id="KW-0677">Repeat</keyword>
<feature type="repeat" description="FG-GAP" evidence="15">
    <location>
        <begin position="401"/>
        <end position="461"/>
    </location>
</feature>
<protein>
    <submittedName>
        <fullName evidence="18">Integrin alpha-10</fullName>
    </submittedName>
</protein>
<evidence type="ECO:0000256" key="4">
    <source>
        <dbReference type="ARBA" id="ARBA00022723"/>
    </source>
</evidence>
<keyword evidence="14" id="KW-0325">Glycoprotein</keyword>
<evidence type="ECO:0000256" key="3">
    <source>
        <dbReference type="ARBA" id="ARBA00022692"/>
    </source>
</evidence>
<keyword evidence="13 16" id="KW-0675">Receptor</keyword>
<evidence type="ECO:0000256" key="15">
    <source>
        <dbReference type="PROSITE-ProRule" id="PRU00803"/>
    </source>
</evidence>
<evidence type="ECO:0000313" key="19">
    <source>
        <dbReference type="Proteomes" id="UP000319801"/>
    </source>
</evidence>
<evidence type="ECO:0000256" key="1">
    <source>
        <dbReference type="ARBA" id="ARBA00004479"/>
    </source>
</evidence>
<evidence type="ECO:0000256" key="2">
    <source>
        <dbReference type="ARBA" id="ARBA00008054"/>
    </source>
</evidence>
<dbReference type="Gene3D" id="2.60.40.1530">
    <property type="entry name" value="ntegrin, alpha v. Chain A, domain 4"/>
    <property type="match status" value="1"/>
</dbReference>
<dbReference type="InterPro" id="IPR000413">
    <property type="entry name" value="Integrin_alpha"/>
</dbReference>
<dbReference type="PRINTS" id="PR00453">
    <property type="entry name" value="VWFADOMAIN"/>
</dbReference>
<organism evidence="18 19">
    <name type="scientific">Bagarius yarrelli</name>
    <name type="common">Goonch</name>
    <name type="synonym">Bagrus yarrelli</name>
    <dbReference type="NCBI Taxonomy" id="175774"/>
    <lineage>
        <taxon>Eukaryota</taxon>
        <taxon>Metazoa</taxon>
        <taxon>Chordata</taxon>
        <taxon>Craniata</taxon>
        <taxon>Vertebrata</taxon>
        <taxon>Euteleostomi</taxon>
        <taxon>Actinopterygii</taxon>
        <taxon>Neopterygii</taxon>
        <taxon>Teleostei</taxon>
        <taxon>Ostariophysi</taxon>
        <taxon>Siluriformes</taxon>
        <taxon>Sisoridae</taxon>
        <taxon>Sisorinae</taxon>
        <taxon>Bagarius</taxon>
    </lineage>
</organism>
<dbReference type="Pfam" id="PF01839">
    <property type="entry name" value="FG-GAP"/>
    <property type="match status" value="2"/>
</dbReference>
<evidence type="ECO:0000313" key="18">
    <source>
        <dbReference type="EMBL" id="TSR75300.1"/>
    </source>
</evidence>
<evidence type="ECO:0000259" key="17">
    <source>
        <dbReference type="PROSITE" id="PS50234"/>
    </source>
</evidence>
<dbReference type="SMART" id="SM00327">
    <property type="entry name" value="VWA"/>
    <property type="match status" value="1"/>
</dbReference>
<dbReference type="FunFam" id="1.20.5.930:FF:000005">
    <property type="entry name" value="Integrin, alpha 10"/>
    <property type="match status" value="1"/>
</dbReference>
<dbReference type="GO" id="GO:0007160">
    <property type="term" value="P:cell-matrix adhesion"/>
    <property type="evidence" value="ECO:0007669"/>
    <property type="project" value="TreeGrafter"/>
</dbReference>
<dbReference type="AlphaFoldDB" id="A0A556V1T0"/>
<keyword evidence="4" id="KW-0479">Metal-binding</keyword>
<dbReference type="EMBL" id="VCAZ01000096">
    <property type="protein sequence ID" value="TSR75300.1"/>
    <property type="molecule type" value="Genomic_DNA"/>
</dbReference>
<dbReference type="GO" id="GO:0008305">
    <property type="term" value="C:integrin complex"/>
    <property type="evidence" value="ECO:0007669"/>
    <property type="project" value="InterPro"/>
</dbReference>
<evidence type="ECO:0000256" key="6">
    <source>
        <dbReference type="ARBA" id="ARBA00022737"/>
    </source>
</evidence>
<dbReference type="InterPro" id="IPR048286">
    <property type="entry name" value="Integrin_alpha_Ig-like_3"/>
</dbReference>
<feature type="repeat" description="FG-GAP" evidence="15">
    <location>
        <begin position="339"/>
        <end position="397"/>
    </location>
</feature>
<dbReference type="FunFam" id="3.40.50.410:FF:000012">
    <property type="entry name" value="Integrin, alpha 10"/>
    <property type="match status" value="1"/>
</dbReference>
<reference evidence="18 19" key="1">
    <citation type="journal article" date="2019" name="Genome Biol. Evol.">
        <title>Whole-Genome Sequencing of the Giant Devil Catfish, Bagarius yarrelli.</title>
        <authorList>
            <person name="Jiang W."/>
            <person name="Lv Y."/>
            <person name="Cheng L."/>
            <person name="Yang K."/>
            <person name="Chao B."/>
            <person name="Wang X."/>
            <person name="Li Y."/>
            <person name="Pan X."/>
            <person name="You X."/>
            <person name="Zhang Y."/>
            <person name="Yang J."/>
            <person name="Li J."/>
            <person name="Zhang X."/>
            <person name="Liu S."/>
            <person name="Sun C."/>
            <person name="Yang J."/>
            <person name="Shi Q."/>
        </authorList>
    </citation>
    <scope>NUCLEOTIDE SEQUENCE [LARGE SCALE GENOMIC DNA]</scope>
    <source>
        <strain evidence="18">JWS20170419001</strain>
        <tissue evidence="18">Muscle</tissue>
    </source>
</reference>
<dbReference type="PANTHER" id="PTHR23220">
    <property type="entry name" value="INTEGRIN ALPHA"/>
    <property type="match status" value="1"/>
</dbReference>
<comment type="similarity">
    <text evidence="2 16">Belongs to the integrin alpha chain family.</text>
</comment>
<dbReference type="PROSITE" id="PS50234">
    <property type="entry name" value="VWFA"/>
    <property type="match status" value="1"/>
</dbReference>
<evidence type="ECO:0000256" key="12">
    <source>
        <dbReference type="ARBA" id="ARBA00023157"/>
    </source>
</evidence>
<keyword evidence="11 16" id="KW-0472">Membrane</keyword>
<dbReference type="InterPro" id="IPR013517">
    <property type="entry name" value="FG-GAP"/>
</dbReference>
<evidence type="ECO:0000256" key="5">
    <source>
        <dbReference type="ARBA" id="ARBA00022729"/>
    </source>
</evidence>
<dbReference type="Gene3D" id="2.130.10.130">
    <property type="entry name" value="Integrin alpha, N-terminal"/>
    <property type="match status" value="1"/>
</dbReference>
<dbReference type="GO" id="GO:0005178">
    <property type="term" value="F:integrin binding"/>
    <property type="evidence" value="ECO:0007669"/>
    <property type="project" value="TreeGrafter"/>
</dbReference>
<comment type="subcellular location">
    <subcellularLocation>
        <location evidence="1 16">Membrane</location>
        <topology evidence="1 16">Single-pass type I membrane protein</topology>
    </subcellularLocation>
</comment>
<keyword evidence="10 16" id="KW-0401">Integrin</keyword>
<dbReference type="InterPro" id="IPR018184">
    <property type="entry name" value="Integrin_alpha_C_CS"/>
</dbReference>
<evidence type="ECO:0000256" key="9">
    <source>
        <dbReference type="ARBA" id="ARBA00022989"/>
    </source>
</evidence>
<proteinExistence type="inferred from homology"/>
<dbReference type="PROSITE" id="PS00242">
    <property type="entry name" value="INTEGRIN_ALPHA"/>
    <property type="match status" value="1"/>
</dbReference>
<dbReference type="InterPro" id="IPR036465">
    <property type="entry name" value="vWFA_dom_sf"/>
</dbReference>
<dbReference type="OrthoDB" id="5317514at2759"/>
<dbReference type="InterPro" id="IPR032695">
    <property type="entry name" value="Integrin_dom_sf"/>
</dbReference>
<keyword evidence="7" id="KW-0106">Calcium</keyword>
<dbReference type="Gene3D" id="1.20.5.930">
    <property type="entry name" value="Bicelle-embedded integrin alpha(iib) transmembrane segment"/>
    <property type="match status" value="1"/>
</dbReference>
<keyword evidence="5" id="KW-0732">Signal</keyword>
<dbReference type="Pfam" id="PF08441">
    <property type="entry name" value="Integrin_A_Ig_1"/>
    <property type="match status" value="1"/>
</dbReference>
<dbReference type="SUPFAM" id="SSF69318">
    <property type="entry name" value="Integrin alpha N-terminal domain"/>
    <property type="match status" value="1"/>
</dbReference>
<dbReference type="GO" id="GO:0098609">
    <property type="term" value="P:cell-cell adhesion"/>
    <property type="evidence" value="ECO:0007669"/>
    <property type="project" value="TreeGrafter"/>
</dbReference>
<dbReference type="SMART" id="SM00191">
    <property type="entry name" value="Int_alpha"/>
    <property type="match status" value="4"/>
</dbReference>
<dbReference type="InterPro" id="IPR028994">
    <property type="entry name" value="Integrin_alpha_N"/>
</dbReference>
<feature type="transmembrane region" description="Helical" evidence="16">
    <location>
        <begin position="933"/>
        <end position="957"/>
    </location>
</feature>
<dbReference type="InterPro" id="IPR013519">
    <property type="entry name" value="Int_alpha_beta-p"/>
</dbReference>
<dbReference type="Proteomes" id="UP000319801">
    <property type="component" value="Unassembled WGS sequence"/>
</dbReference>
<dbReference type="SUPFAM" id="SSF53300">
    <property type="entry name" value="vWA-like"/>
    <property type="match status" value="1"/>
</dbReference>
<keyword evidence="3 16" id="KW-0812">Transmembrane</keyword>
<evidence type="ECO:0000256" key="11">
    <source>
        <dbReference type="ARBA" id="ARBA00023136"/>
    </source>
</evidence>
<dbReference type="Pfam" id="PF20805">
    <property type="entry name" value="Integrin_A_Ig_2"/>
    <property type="match status" value="1"/>
</dbReference>
<dbReference type="Gene3D" id="3.40.50.410">
    <property type="entry name" value="von Willebrand factor, type A domain"/>
    <property type="match status" value="1"/>
</dbReference>
<dbReference type="PROSITE" id="PS51470">
    <property type="entry name" value="FG_GAP"/>
    <property type="match status" value="3"/>
</dbReference>
<dbReference type="GO" id="GO:0033627">
    <property type="term" value="P:cell adhesion mediated by integrin"/>
    <property type="evidence" value="ECO:0007669"/>
    <property type="project" value="TreeGrafter"/>
</dbReference>
<dbReference type="Gene3D" id="2.60.40.1510">
    <property type="entry name" value="ntegrin, alpha v. Chain A, domain 3"/>
    <property type="match status" value="1"/>
</dbReference>
<gene>
    <name evidence="18" type="ORF">Baya_11894</name>
</gene>
<dbReference type="Pfam" id="PF20806">
    <property type="entry name" value="Integrin_A_Ig_3"/>
    <property type="match status" value="1"/>
</dbReference>
<name>A0A556V1T0_BAGYA</name>
<comment type="caution">
    <text evidence="18">The sequence shown here is derived from an EMBL/GenBank/DDBJ whole genome shotgun (WGS) entry which is preliminary data.</text>
</comment>
<dbReference type="CDD" id="cd01469">
    <property type="entry name" value="vWA_integrins_alpha_subunit"/>
    <property type="match status" value="1"/>
</dbReference>
<feature type="repeat" description="FG-GAP" evidence="15">
    <location>
        <begin position="276"/>
        <end position="338"/>
    </location>
</feature>
<dbReference type="InterPro" id="IPR013649">
    <property type="entry name" value="Integrin_alpha_Ig-like_1"/>
</dbReference>
<keyword evidence="12" id="KW-1015">Disulfide bond</keyword>
<keyword evidence="19" id="KW-1185">Reference proteome</keyword>
<dbReference type="Gene3D" id="2.60.40.1460">
    <property type="entry name" value="Integrin domains. Chain A, domain 2"/>
    <property type="match status" value="1"/>
</dbReference>
<dbReference type="PANTHER" id="PTHR23220:SF26">
    <property type="entry name" value="INTEGRIN ALPHA-10"/>
    <property type="match status" value="1"/>
</dbReference>
<evidence type="ECO:0000256" key="13">
    <source>
        <dbReference type="ARBA" id="ARBA00023170"/>
    </source>
</evidence>
<dbReference type="PRINTS" id="PR01185">
    <property type="entry name" value="INTEGRINA"/>
</dbReference>
<evidence type="ECO:0000256" key="16">
    <source>
        <dbReference type="RuleBase" id="RU003762"/>
    </source>
</evidence>
<keyword evidence="8 16" id="KW-0130">Cell adhesion</keyword>
<feature type="domain" description="VWFA" evidence="17">
    <location>
        <begin position="44"/>
        <end position="227"/>
    </location>
</feature>
<sequence length="975" mass="108661">MMLVGAPWDGPPNSRKGDIYKCIVGQELNSNCSKMNLGCTTYMDIVIVLDGSNSIYPWFEVQNFLKNILSKFHISPEQMQVGILQYGEIAVHEWSLKDYQTTEDVVEAAKNINRQEGRETRTAYAIQMACTEAFSTERGARDGATKVMIVVTDGESHDGDELADALDECEKRNITRYAIAVLGHYIRRQQDPETFINEIKSIASDPDEKYFFNVTDEAALNDIVDALGDRIFSLEGYTVSSVIIGDWRRLYVAGAPRFKHKGKVILFDLSPDEDVNITQAIEGEQIGSYFGSEVCVVDVDQDGITDILLIAAPMFLGAGNKETGKVYVYCLDGNGFAPNGTLHSQQKAQDARFGYAMAVAPDLNHDGYSDLLVGAPLEDDHQGALYIYHGDEFYIKPHYKQRISASSLSAGLQYFGRSLSALLDMDGDKLLDLAVGGHGSAVLLRSRSIVQINMSLSFQPHSINVIQKNCHRGGRDSACLTASACFRAMSRSPGSHGTTFDLQLGAMLDDRKLSARALFDANSQRQILTAVKVEVGKSVCHMLPFHVFDTADYIRPISFSLNFKINDTDSGPVLDEGWPTTLKKSIPFYKDCGEDDVCVTDLVLQAYMDIKGTRQQPYVIRSPRRRLAVEVQLQNQLENAYNTSLILYYSKNLHFSSLSIREDGQFKIECTGLSANIHSCNVSYPVFRSGSKVNFMLEFEFSCTSLISKVQMKIVAASDSVEQETTLSDNTVQLQSIVQYEPDLFITSDSNLNRYEVHPTRTVSEGTGPEFYTNFRVQNLGCYAVSNLELSVSLPSVAAADRAFASVVDAFSYNTSGVNCSIKSELSQLKAAQRDVRPLHPDDMKKNEFLNCSSSWCVEVVCQIQQLLKGQTAVIRITRRIHDNFFRRAKFKAVMIVGSYHLSARESNLITLGNAGLWRETMLEVLKGRSIPISLWILIGSIIGGLLLLALIIFILWKLGFFTRKQRKDDEEHED</sequence>
<evidence type="ECO:0000256" key="10">
    <source>
        <dbReference type="ARBA" id="ARBA00023037"/>
    </source>
</evidence>
<evidence type="ECO:0000256" key="14">
    <source>
        <dbReference type="ARBA" id="ARBA00023180"/>
    </source>
</evidence>
<dbReference type="InterPro" id="IPR048285">
    <property type="entry name" value="Integrin_alpha_Ig-like_2"/>
</dbReference>
<dbReference type="GO" id="GO:0046872">
    <property type="term" value="F:metal ion binding"/>
    <property type="evidence" value="ECO:0007669"/>
    <property type="project" value="UniProtKB-KW"/>
</dbReference>
<keyword evidence="9 16" id="KW-1133">Transmembrane helix</keyword>